<dbReference type="InterPro" id="IPR001173">
    <property type="entry name" value="Glyco_trans_2-like"/>
</dbReference>
<dbReference type="InterPro" id="IPR029044">
    <property type="entry name" value="Nucleotide-diphossugar_trans"/>
</dbReference>
<dbReference type="Pfam" id="PF00535">
    <property type="entry name" value="Glycos_transf_2"/>
    <property type="match status" value="1"/>
</dbReference>
<evidence type="ECO:0000313" key="2">
    <source>
        <dbReference type="EMBL" id="OGD04019.1"/>
    </source>
</evidence>
<evidence type="ECO:0000313" key="3">
    <source>
        <dbReference type="Proteomes" id="UP000177080"/>
    </source>
</evidence>
<reference evidence="2 3" key="1">
    <citation type="journal article" date="2016" name="Nat. Commun.">
        <title>Thousands of microbial genomes shed light on interconnected biogeochemical processes in an aquifer system.</title>
        <authorList>
            <person name="Anantharaman K."/>
            <person name="Brown C.T."/>
            <person name="Hug L.A."/>
            <person name="Sharon I."/>
            <person name="Castelle C.J."/>
            <person name="Probst A.J."/>
            <person name="Thomas B.C."/>
            <person name="Singh A."/>
            <person name="Wilkins M.J."/>
            <person name="Karaoz U."/>
            <person name="Brodie E.L."/>
            <person name="Williams K.H."/>
            <person name="Hubbard S.S."/>
            <person name="Banfield J.F."/>
        </authorList>
    </citation>
    <scope>NUCLEOTIDE SEQUENCE [LARGE SCALE GENOMIC DNA]</scope>
</reference>
<protein>
    <recommendedName>
        <fullName evidence="1">Glycosyltransferase 2-like domain-containing protein</fullName>
    </recommendedName>
</protein>
<dbReference type="EMBL" id="MEXN01000003">
    <property type="protein sequence ID" value="OGD04019.1"/>
    <property type="molecule type" value="Genomic_DNA"/>
</dbReference>
<evidence type="ECO:0000259" key="1">
    <source>
        <dbReference type="Pfam" id="PF00535"/>
    </source>
</evidence>
<feature type="domain" description="Glycosyltransferase 2-like" evidence="1">
    <location>
        <begin position="6"/>
        <end position="131"/>
    </location>
</feature>
<dbReference type="CDD" id="cd04186">
    <property type="entry name" value="GT_2_like_c"/>
    <property type="match status" value="1"/>
</dbReference>
<accession>A0A1F4ZCE4</accession>
<dbReference type="PANTHER" id="PTHR43179">
    <property type="entry name" value="RHAMNOSYLTRANSFERASE WBBL"/>
    <property type="match status" value="1"/>
</dbReference>
<dbReference type="PANTHER" id="PTHR43179:SF7">
    <property type="entry name" value="RHAMNOSYLTRANSFERASE WBBL"/>
    <property type="match status" value="1"/>
</dbReference>
<name>A0A1F4ZCE4_9BACT</name>
<dbReference type="STRING" id="1797259.A2989_01315"/>
<sequence>MQPPISVIIVNWNVAESLKRCLNSVFATKYSSLEVIIVDNASSDKSLKILKNYADLTTIKNSLNLGFPKAVNQGLKIATGDYILLLNPDTQLPKDFFIKAIAFAKSHPDMGIMGPKFTDPDGTAQGSIFKEPSIFKNIPKYSLDVVSQVDAISGACMFFPRSTFDKVGLFTEKVFMYYEDMDYCRRIRNSGLKVYYNSETIVVHEHGQSAKKNPEAGDWRGYLWQSSLWYSGPIKHYLMWFISWTGQKFQKLLGSNT</sequence>
<dbReference type="AlphaFoldDB" id="A0A1F4ZCE4"/>
<dbReference type="Proteomes" id="UP000177080">
    <property type="component" value="Unassembled WGS sequence"/>
</dbReference>
<dbReference type="Gene3D" id="3.90.550.10">
    <property type="entry name" value="Spore Coat Polysaccharide Biosynthesis Protein SpsA, Chain A"/>
    <property type="match status" value="1"/>
</dbReference>
<proteinExistence type="predicted"/>
<dbReference type="SUPFAM" id="SSF53448">
    <property type="entry name" value="Nucleotide-diphospho-sugar transferases"/>
    <property type="match status" value="1"/>
</dbReference>
<comment type="caution">
    <text evidence="2">The sequence shown here is derived from an EMBL/GenBank/DDBJ whole genome shotgun (WGS) entry which is preliminary data.</text>
</comment>
<organism evidence="2 3">
    <name type="scientific">Candidatus Amesbacteria bacterium RIFCSPLOWO2_01_FULL_48_25</name>
    <dbReference type="NCBI Taxonomy" id="1797259"/>
    <lineage>
        <taxon>Bacteria</taxon>
        <taxon>Candidatus Amesiibacteriota</taxon>
    </lineage>
</organism>
<gene>
    <name evidence="2" type="ORF">A2989_01315</name>
</gene>